<gene>
    <name evidence="1" type="ORF">B9T62_06575</name>
</gene>
<evidence type="ECO:0000313" key="1">
    <source>
        <dbReference type="EMBL" id="ASA20496.1"/>
    </source>
</evidence>
<proteinExistence type="predicted"/>
<accession>A0A2Z2K474</accession>
<keyword evidence="2" id="KW-1185">Reference proteome</keyword>
<dbReference type="AlphaFoldDB" id="A0A2Z2K474"/>
<reference evidence="1 2" key="1">
    <citation type="submission" date="2017-06" db="EMBL/GenBank/DDBJ databases">
        <title>Complete genome sequence of Paenibacillus donghaensis KCTC 13049T isolated from East Sea sediment, South Korea.</title>
        <authorList>
            <person name="Jung B.K."/>
            <person name="Hong S.-J."/>
            <person name="Shin J.-H."/>
        </authorList>
    </citation>
    <scope>NUCLEOTIDE SEQUENCE [LARGE SCALE GENOMIC DNA]</scope>
    <source>
        <strain evidence="1 2">KCTC 13049</strain>
    </source>
</reference>
<evidence type="ECO:0000313" key="2">
    <source>
        <dbReference type="Proteomes" id="UP000249890"/>
    </source>
</evidence>
<sequence length="349" mass="40246">MSVDYEELMERAYELPEGRAKLAVLEEAVRAADSLGDIDAGYEARSEIVESGIFNGYPMKVIVAFSWQLGQFDKEPERFDDFTLLWSYKWIADKVACFPEVPREQIDNLLEDLKKRYLEFGYNERTYYYYKSLVHGQYGELEESARYMEKFKSMDADEMANCDACEQNREVEFNVMVGRDELALKAARPILDGTMTCGEVPHVTLSMLLLPMHRLGQAKEAEKIQKQGYRLIKTNREFLLQIGEHIRYLALTDPFKGLELFEHHVAHSLDHENPYDIMMFNAYSARLFRQLAKETVAFQVKLPAGYPHPEHATDVAALAAYLQQQALSTATRLDHRNGNSYYTDLVNSL</sequence>
<protein>
    <submittedName>
        <fullName evidence="1">Uncharacterized protein</fullName>
    </submittedName>
</protein>
<name>A0A2Z2K474_9BACL</name>
<dbReference type="Proteomes" id="UP000249890">
    <property type="component" value="Chromosome"/>
</dbReference>
<dbReference type="KEGG" id="pdh:B9T62_06575"/>
<dbReference type="EMBL" id="CP021780">
    <property type="protein sequence ID" value="ASA20496.1"/>
    <property type="molecule type" value="Genomic_DNA"/>
</dbReference>
<dbReference type="RefSeq" id="WP_087914516.1">
    <property type="nucleotide sequence ID" value="NZ_CP021780.1"/>
</dbReference>
<organism evidence="1 2">
    <name type="scientific">Paenibacillus donghaensis</name>
    <dbReference type="NCBI Taxonomy" id="414771"/>
    <lineage>
        <taxon>Bacteria</taxon>
        <taxon>Bacillati</taxon>
        <taxon>Bacillota</taxon>
        <taxon>Bacilli</taxon>
        <taxon>Bacillales</taxon>
        <taxon>Paenibacillaceae</taxon>
        <taxon>Paenibacillus</taxon>
    </lineage>
</organism>
<dbReference type="OrthoDB" id="56388at2"/>